<comment type="caution">
    <text evidence="2">The sequence shown here is derived from an EMBL/GenBank/DDBJ whole genome shotgun (WGS) entry which is preliminary data.</text>
</comment>
<sequence>MNTPDKKRVQQALENIPDNKSLAWKNSKTKNQYEVTPINTSQTSETYCRDYLVKARIKGKYLTQTARACRFPDGKWHNE</sequence>
<evidence type="ECO:0000313" key="3">
    <source>
        <dbReference type="Proteomes" id="UP000076962"/>
    </source>
</evidence>
<evidence type="ECO:0000259" key="1">
    <source>
        <dbReference type="Pfam" id="PF16998"/>
    </source>
</evidence>
<reference evidence="2 3" key="1">
    <citation type="submission" date="2016-05" db="EMBL/GenBank/DDBJ databases">
        <title>Single-cell genome of chain-forming Candidatus Thiomargarita nelsonii and comparison to other large sulfur-oxidizing bacteria.</title>
        <authorList>
            <person name="Winkel M."/>
            <person name="Salman V."/>
            <person name="Woyke T."/>
            <person name="Schulz-Vogt H."/>
            <person name="Richter M."/>
            <person name="Flood B."/>
            <person name="Bailey J."/>
            <person name="Amann R."/>
            <person name="Mussmann M."/>
        </authorList>
    </citation>
    <scope>NUCLEOTIDE SEQUENCE [LARGE SCALE GENOMIC DNA]</scope>
    <source>
        <strain evidence="2 3">THI036</strain>
    </source>
</reference>
<evidence type="ECO:0000313" key="2">
    <source>
        <dbReference type="EMBL" id="OAD23288.1"/>
    </source>
</evidence>
<dbReference type="Pfam" id="PF16998">
    <property type="entry name" value="17kDa_Anti_2"/>
    <property type="match status" value="1"/>
</dbReference>
<organism evidence="2 3">
    <name type="scientific">Candidatus Thiomargarita nelsonii</name>
    <dbReference type="NCBI Taxonomy" id="1003181"/>
    <lineage>
        <taxon>Bacteria</taxon>
        <taxon>Pseudomonadati</taxon>
        <taxon>Pseudomonadota</taxon>
        <taxon>Gammaproteobacteria</taxon>
        <taxon>Thiotrichales</taxon>
        <taxon>Thiotrichaceae</taxon>
        <taxon>Thiomargarita</taxon>
    </lineage>
</organism>
<dbReference type="InterPro" id="IPR032635">
    <property type="entry name" value="Anti_2"/>
</dbReference>
<proteinExistence type="predicted"/>
<dbReference type="AlphaFoldDB" id="A0A176S5V5"/>
<dbReference type="Proteomes" id="UP000076962">
    <property type="component" value="Unassembled WGS sequence"/>
</dbReference>
<protein>
    <submittedName>
        <fullName evidence="2">17 kDa surface antigen</fullName>
    </submittedName>
</protein>
<feature type="domain" description="Surface antigen" evidence="1">
    <location>
        <begin position="17"/>
        <end position="77"/>
    </location>
</feature>
<dbReference type="EMBL" id="LUTY01000448">
    <property type="protein sequence ID" value="OAD23288.1"/>
    <property type="molecule type" value="Genomic_DNA"/>
</dbReference>
<keyword evidence="3" id="KW-1185">Reference proteome</keyword>
<gene>
    <name evidence="2" type="ORF">THIOM_000888</name>
</gene>
<accession>A0A176S5V5</accession>
<name>A0A176S5V5_9GAMM</name>